<feature type="transmembrane region" description="Helical" evidence="6">
    <location>
        <begin position="47"/>
        <end position="65"/>
    </location>
</feature>
<evidence type="ECO:0000313" key="8">
    <source>
        <dbReference type="EMBL" id="KRV50479.1"/>
    </source>
</evidence>
<evidence type="ECO:0000256" key="5">
    <source>
        <dbReference type="ARBA" id="ARBA00023136"/>
    </source>
</evidence>
<dbReference type="eggNOG" id="COG0697">
    <property type="taxonomic scope" value="Bacteria"/>
</dbReference>
<dbReference type="InterPro" id="IPR037185">
    <property type="entry name" value="EmrE-like"/>
</dbReference>
<feature type="transmembrane region" description="Helical" evidence="6">
    <location>
        <begin position="196"/>
        <end position="219"/>
    </location>
</feature>
<keyword evidence="5 6" id="KW-0472">Membrane</keyword>
<feature type="domain" description="EamA" evidence="7">
    <location>
        <begin position="18"/>
        <end position="149"/>
    </location>
</feature>
<keyword evidence="4 6" id="KW-1133">Transmembrane helix</keyword>
<accession>A0A0T6LXM1</accession>
<dbReference type="RefSeq" id="WP_018381646.1">
    <property type="nucleotide sequence ID" value="NZ_LLZU01000005.1"/>
</dbReference>
<evidence type="ECO:0000259" key="7">
    <source>
        <dbReference type="Pfam" id="PF00892"/>
    </source>
</evidence>
<gene>
    <name evidence="8" type="ORF">AQ490_15470</name>
</gene>
<comment type="subcellular location">
    <subcellularLocation>
        <location evidence="1">Membrane</location>
        <topology evidence="1">Multi-pass membrane protein</topology>
    </subcellularLocation>
</comment>
<keyword evidence="9" id="KW-1185">Reference proteome</keyword>
<feature type="transmembrane region" description="Helical" evidence="6">
    <location>
        <begin position="16"/>
        <end position="35"/>
    </location>
</feature>
<evidence type="ECO:0000313" key="9">
    <source>
        <dbReference type="Proteomes" id="UP000050867"/>
    </source>
</evidence>
<organism evidence="8 9">
    <name type="scientific">Wenjunlia vitaminophila</name>
    <name type="common">Streptomyces vitaminophilus</name>
    <dbReference type="NCBI Taxonomy" id="76728"/>
    <lineage>
        <taxon>Bacteria</taxon>
        <taxon>Bacillati</taxon>
        <taxon>Actinomycetota</taxon>
        <taxon>Actinomycetes</taxon>
        <taxon>Kitasatosporales</taxon>
        <taxon>Streptomycetaceae</taxon>
        <taxon>Wenjunlia</taxon>
    </lineage>
</organism>
<evidence type="ECO:0000256" key="4">
    <source>
        <dbReference type="ARBA" id="ARBA00022989"/>
    </source>
</evidence>
<dbReference type="InterPro" id="IPR050638">
    <property type="entry name" value="AA-Vitamin_Transporters"/>
</dbReference>
<feature type="transmembrane region" description="Helical" evidence="6">
    <location>
        <begin position="132"/>
        <end position="150"/>
    </location>
</feature>
<dbReference type="EMBL" id="LLZU01000005">
    <property type="protein sequence ID" value="KRV50479.1"/>
    <property type="molecule type" value="Genomic_DNA"/>
</dbReference>
<dbReference type="OrthoDB" id="2352272at2"/>
<evidence type="ECO:0000256" key="6">
    <source>
        <dbReference type="SAM" id="Phobius"/>
    </source>
</evidence>
<dbReference type="Proteomes" id="UP000050867">
    <property type="component" value="Unassembled WGS sequence"/>
</dbReference>
<protein>
    <recommendedName>
        <fullName evidence="7">EamA domain-containing protein</fullName>
    </recommendedName>
</protein>
<evidence type="ECO:0000256" key="3">
    <source>
        <dbReference type="ARBA" id="ARBA00022692"/>
    </source>
</evidence>
<feature type="transmembrane region" description="Helical" evidence="6">
    <location>
        <begin position="282"/>
        <end position="302"/>
    </location>
</feature>
<proteinExistence type="inferred from homology"/>
<feature type="transmembrane region" description="Helical" evidence="6">
    <location>
        <begin position="77"/>
        <end position="97"/>
    </location>
</feature>
<dbReference type="AlphaFoldDB" id="A0A0T6LXM1"/>
<dbReference type="SUPFAM" id="SSF103481">
    <property type="entry name" value="Multidrug resistance efflux transporter EmrE"/>
    <property type="match status" value="2"/>
</dbReference>
<feature type="transmembrane region" description="Helical" evidence="6">
    <location>
        <begin position="258"/>
        <end position="276"/>
    </location>
</feature>
<feature type="transmembrane region" description="Helical" evidence="6">
    <location>
        <begin position="162"/>
        <end position="184"/>
    </location>
</feature>
<feature type="transmembrane region" description="Helical" evidence="6">
    <location>
        <begin position="225"/>
        <end position="246"/>
    </location>
</feature>
<dbReference type="GO" id="GO:0016020">
    <property type="term" value="C:membrane"/>
    <property type="evidence" value="ECO:0007669"/>
    <property type="project" value="UniProtKB-SubCell"/>
</dbReference>
<name>A0A0T6LXM1_WENVI</name>
<dbReference type="PANTHER" id="PTHR32322:SF2">
    <property type="entry name" value="EAMA DOMAIN-CONTAINING PROTEIN"/>
    <property type="match status" value="1"/>
</dbReference>
<comment type="similarity">
    <text evidence="2">Belongs to the EamA transporter family.</text>
</comment>
<dbReference type="InterPro" id="IPR000620">
    <property type="entry name" value="EamA_dom"/>
</dbReference>
<evidence type="ECO:0000256" key="1">
    <source>
        <dbReference type="ARBA" id="ARBA00004141"/>
    </source>
</evidence>
<feature type="domain" description="EamA" evidence="7">
    <location>
        <begin position="164"/>
        <end position="300"/>
    </location>
</feature>
<reference evidence="8 9" key="1">
    <citation type="submission" date="2015-10" db="EMBL/GenBank/DDBJ databases">
        <title>Draft genome sequence of pyrrolomycin-producing Streptomyces vitaminophilus.</title>
        <authorList>
            <person name="Graham D.E."/>
            <person name="Mahan K.M."/>
            <person name="Klingeman D.M."/>
            <person name="Hettich R.L."/>
            <person name="Parry R.J."/>
        </authorList>
    </citation>
    <scope>NUCLEOTIDE SEQUENCE [LARGE SCALE GENOMIC DNA]</scope>
    <source>
        <strain evidence="8 9">ATCC 31673</strain>
    </source>
</reference>
<feature type="transmembrane region" description="Helical" evidence="6">
    <location>
        <begin position="103"/>
        <end position="125"/>
    </location>
</feature>
<dbReference type="PANTHER" id="PTHR32322">
    <property type="entry name" value="INNER MEMBRANE TRANSPORTER"/>
    <property type="match status" value="1"/>
</dbReference>
<dbReference type="Pfam" id="PF00892">
    <property type="entry name" value="EamA"/>
    <property type="match status" value="2"/>
</dbReference>
<evidence type="ECO:0000256" key="2">
    <source>
        <dbReference type="ARBA" id="ARBA00007362"/>
    </source>
</evidence>
<dbReference type="STRING" id="76728.AQ490_15470"/>
<sequence length="331" mass="34682">MAGAPASGPTVQRKTLPVLLFALIVALWGSTWIGIQLQLGSVDPAVSVAYRFLLAQACMFAWCFARRLPLRFPGTTHLRFALVGLLQYCGNYVLFYYASDHMVSGLVSIVFALSVGFNILGGVAFLGRKVTLSVVAAAGSGVLGLVLVFWQEISAAGGSDTLAIGVLLGVGGTASFSLGNIVSAKNHQAGLPVVQATAWSMLYGSLFTSLGCLATGQRFTVEMSWSYLAGLAYLALFGSAFAYVAYLTLLGWIGPDRAAFATVVFPLVSLLLSTIFEDYSWSALAFVGVAVVLAANAVILVGPQLRTAALALAPGRKEVAATRAAPGQQER</sequence>
<comment type="caution">
    <text evidence="8">The sequence shown here is derived from an EMBL/GenBank/DDBJ whole genome shotgun (WGS) entry which is preliminary data.</text>
</comment>
<keyword evidence="3 6" id="KW-0812">Transmembrane</keyword>